<evidence type="ECO:0000313" key="3">
    <source>
        <dbReference type="EMBL" id="GAA2926823.1"/>
    </source>
</evidence>
<keyword evidence="4" id="KW-1185">Reference proteome</keyword>
<feature type="region of interest" description="Disordered" evidence="1">
    <location>
        <begin position="128"/>
        <end position="154"/>
    </location>
</feature>
<feature type="transmembrane region" description="Helical" evidence="2">
    <location>
        <begin position="25"/>
        <end position="43"/>
    </location>
</feature>
<evidence type="ECO:0000256" key="2">
    <source>
        <dbReference type="SAM" id="Phobius"/>
    </source>
</evidence>
<keyword evidence="2" id="KW-0812">Transmembrane</keyword>
<keyword evidence="2" id="KW-0472">Membrane</keyword>
<keyword evidence="2" id="KW-1133">Transmembrane helix</keyword>
<sequence>MTSGADTRRRHPWLAWRMWRKGRPFWGGLFTTLAGVEISLIPLGPLKVMLLQGVTGILSILMGLLLILMGLSGWFAPNYRGFAGIVAVMCAAAALVMSNLGGFLIGTILGVIGGSMVFAWQPHQPHPVPADEPPPRVSLLKVQPTSPLPPKEPH</sequence>
<comment type="caution">
    <text evidence="3">The sequence shown here is derived from an EMBL/GenBank/DDBJ whole genome shotgun (WGS) entry which is preliminary data.</text>
</comment>
<feature type="transmembrane region" description="Helical" evidence="2">
    <location>
        <begin position="49"/>
        <end position="71"/>
    </location>
</feature>
<proteinExistence type="predicted"/>
<protein>
    <recommendedName>
        <fullName evidence="5">Integral membrane protein</fullName>
    </recommendedName>
</protein>
<organism evidence="3 4">
    <name type="scientific">Streptomyces thioluteus</name>
    <dbReference type="NCBI Taxonomy" id="66431"/>
    <lineage>
        <taxon>Bacteria</taxon>
        <taxon>Bacillati</taxon>
        <taxon>Actinomycetota</taxon>
        <taxon>Actinomycetes</taxon>
        <taxon>Kitasatosporales</taxon>
        <taxon>Streptomycetaceae</taxon>
        <taxon>Streptomyces</taxon>
    </lineage>
</organism>
<evidence type="ECO:0000256" key="1">
    <source>
        <dbReference type="SAM" id="MobiDB-lite"/>
    </source>
</evidence>
<gene>
    <name evidence="3" type="ORF">GCM10020221_23430</name>
</gene>
<name>A0ABN3WUW8_STRTU</name>
<feature type="transmembrane region" description="Helical" evidence="2">
    <location>
        <begin position="103"/>
        <end position="120"/>
    </location>
</feature>
<dbReference type="InterPro" id="IPR046096">
    <property type="entry name" value="DUF6114"/>
</dbReference>
<reference evidence="3 4" key="1">
    <citation type="journal article" date="2019" name="Int. J. Syst. Evol. Microbiol.">
        <title>The Global Catalogue of Microorganisms (GCM) 10K type strain sequencing project: providing services to taxonomists for standard genome sequencing and annotation.</title>
        <authorList>
            <consortium name="The Broad Institute Genomics Platform"/>
            <consortium name="The Broad Institute Genome Sequencing Center for Infectious Disease"/>
            <person name="Wu L."/>
            <person name="Ma J."/>
        </authorList>
    </citation>
    <scope>NUCLEOTIDE SEQUENCE [LARGE SCALE GENOMIC DNA]</scope>
    <source>
        <strain evidence="3 4">JCM 4087</strain>
    </source>
</reference>
<dbReference type="Proteomes" id="UP001501102">
    <property type="component" value="Unassembled WGS sequence"/>
</dbReference>
<evidence type="ECO:0008006" key="5">
    <source>
        <dbReference type="Google" id="ProtNLM"/>
    </source>
</evidence>
<evidence type="ECO:0000313" key="4">
    <source>
        <dbReference type="Proteomes" id="UP001501102"/>
    </source>
</evidence>
<dbReference type="EMBL" id="BAAAXZ010000088">
    <property type="protein sequence ID" value="GAA2926823.1"/>
    <property type="molecule type" value="Genomic_DNA"/>
</dbReference>
<accession>A0ABN3WUW8</accession>
<dbReference type="RefSeq" id="WP_344962902.1">
    <property type="nucleotide sequence ID" value="NZ_BAAAXZ010000088.1"/>
</dbReference>
<dbReference type="Pfam" id="PF19609">
    <property type="entry name" value="DUF6114"/>
    <property type="match status" value="1"/>
</dbReference>